<dbReference type="Proteomes" id="UP001281614">
    <property type="component" value="Unassembled WGS sequence"/>
</dbReference>
<sequence length="45" mass="5284">MVLQSQAADRCGLQQDRRRSACFYHQTCPRHLSWSSPATRKPRPR</sequence>
<name>A0AAD9Y3Y1_COLKA</name>
<dbReference type="EMBL" id="VYYT01000477">
    <property type="protein sequence ID" value="KAK2734093.1"/>
    <property type="molecule type" value="Genomic_DNA"/>
</dbReference>
<dbReference type="AlphaFoldDB" id="A0AAD9Y3Y1"/>
<organism evidence="1 2">
    <name type="scientific">Colletotrichum kahawae</name>
    <name type="common">Coffee berry disease fungus</name>
    <dbReference type="NCBI Taxonomy" id="34407"/>
    <lineage>
        <taxon>Eukaryota</taxon>
        <taxon>Fungi</taxon>
        <taxon>Dikarya</taxon>
        <taxon>Ascomycota</taxon>
        <taxon>Pezizomycotina</taxon>
        <taxon>Sordariomycetes</taxon>
        <taxon>Hypocreomycetidae</taxon>
        <taxon>Glomerellales</taxon>
        <taxon>Glomerellaceae</taxon>
        <taxon>Colletotrichum</taxon>
        <taxon>Colletotrichum gloeosporioides species complex</taxon>
    </lineage>
</organism>
<accession>A0AAD9Y3Y1</accession>
<reference evidence="1" key="1">
    <citation type="submission" date="2023-02" db="EMBL/GenBank/DDBJ databases">
        <title>Colletotrichum kahawae CIFC_Que2 genome sequencing and assembly.</title>
        <authorList>
            <person name="Baroncelli R."/>
        </authorList>
    </citation>
    <scope>NUCLEOTIDE SEQUENCE</scope>
    <source>
        <strain evidence="1">CIFC_Que2</strain>
    </source>
</reference>
<evidence type="ECO:0000313" key="1">
    <source>
        <dbReference type="EMBL" id="KAK2734093.1"/>
    </source>
</evidence>
<proteinExistence type="predicted"/>
<comment type="caution">
    <text evidence="1">The sequence shown here is derived from an EMBL/GenBank/DDBJ whole genome shotgun (WGS) entry which is preliminary data.</text>
</comment>
<gene>
    <name evidence="1" type="ORF">CKAH01_08137</name>
</gene>
<protein>
    <submittedName>
        <fullName evidence="1">Uncharacterized protein</fullName>
    </submittedName>
</protein>
<evidence type="ECO:0000313" key="2">
    <source>
        <dbReference type="Proteomes" id="UP001281614"/>
    </source>
</evidence>
<keyword evidence="2" id="KW-1185">Reference proteome</keyword>